<comment type="caution">
    <text evidence="12">The sequence shown here is derived from an EMBL/GenBank/DDBJ whole genome shotgun (WGS) entry which is preliminary data.</text>
</comment>
<keyword evidence="2" id="KW-0548">Nucleotidyltransferase</keyword>
<dbReference type="RefSeq" id="WP_321548971.1">
    <property type="nucleotide sequence ID" value="NZ_JAXIVS010000010.1"/>
</dbReference>
<evidence type="ECO:0000313" key="12">
    <source>
        <dbReference type="EMBL" id="MDY7230250.1"/>
    </source>
</evidence>
<proteinExistence type="predicted"/>
<evidence type="ECO:0000259" key="11">
    <source>
        <dbReference type="Pfam" id="PF21654"/>
    </source>
</evidence>
<organism evidence="12 13">
    <name type="scientific">Hyalangium rubrum</name>
    <dbReference type="NCBI Taxonomy" id="3103134"/>
    <lineage>
        <taxon>Bacteria</taxon>
        <taxon>Pseudomonadati</taxon>
        <taxon>Myxococcota</taxon>
        <taxon>Myxococcia</taxon>
        <taxon>Myxococcales</taxon>
        <taxon>Cystobacterineae</taxon>
        <taxon>Archangiaceae</taxon>
        <taxon>Hyalangium</taxon>
    </lineage>
</organism>
<evidence type="ECO:0000256" key="5">
    <source>
        <dbReference type="ARBA" id="ARBA00022840"/>
    </source>
</evidence>
<keyword evidence="8" id="KW-0051">Antiviral defense</keyword>
<dbReference type="EMBL" id="JAXIVS010000010">
    <property type="protein sequence ID" value="MDY7230250.1"/>
    <property type="molecule type" value="Genomic_DNA"/>
</dbReference>
<keyword evidence="4" id="KW-0547">Nucleotide-binding</keyword>
<evidence type="ECO:0000256" key="9">
    <source>
        <dbReference type="ARBA" id="ARBA00044145"/>
    </source>
</evidence>
<evidence type="ECO:0000256" key="3">
    <source>
        <dbReference type="ARBA" id="ARBA00022723"/>
    </source>
</evidence>
<feature type="domain" description="Cyclic GMP-AMP synthase DncV-like nucleotidyltransferase" evidence="11">
    <location>
        <begin position="48"/>
        <end position="126"/>
    </location>
</feature>
<dbReference type="Proteomes" id="UP001291309">
    <property type="component" value="Unassembled WGS sequence"/>
</dbReference>
<dbReference type="InterPro" id="IPR043519">
    <property type="entry name" value="NT_sf"/>
</dbReference>
<sequence length="314" mass="36643">MSLQPLFRRFHETIQLKQYEENAELRQKRDIILERLRDKLRPRTFEPFNQGSYAMGTGIKPIDRDYDIDIGIVFDLDHLKNDPVTVKGWVYEAVVGHTTSVEWRRPCITVNYQQGREPKYHVDLAVMARDSRGTLRLALGKQHSQADQREWQVDDRQGFIEAVKNRFNGEDGFQFRRVIRYLKRWKDEHFSNEGRAAPSGLSLTVAAYRWFAPKKSSTYQGVEYDDLAATTALVGAMRQNFQTTWDLTLGRSIHRLSLQFTHAPHDDVLARMTNQQMEEFYGRIEKLSGWLEDARKRQSAEPLQRAFGSDFPVS</sequence>
<reference evidence="12 13" key="1">
    <citation type="submission" date="2023-12" db="EMBL/GenBank/DDBJ databases">
        <title>the genome sequence of Hyalangium sp. s54d21.</title>
        <authorList>
            <person name="Zhang X."/>
        </authorList>
    </citation>
    <scope>NUCLEOTIDE SEQUENCE [LARGE SCALE GENOMIC DNA]</scope>
    <source>
        <strain evidence="13">s54d21</strain>
    </source>
</reference>
<evidence type="ECO:0000313" key="13">
    <source>
        <dbReference type="Proteomes" id="UP001291309"/>
    </source>
</evidence>
<dbReference type="InterPro" id="IPR006116">
    <property type="entry name" value="NT_2-5OAS_ClassI-CCAase"/>
</dbReference>
<dbReference type="SUPFAM" id="SSF81301">
    <property type="entry name" value="Nucleotidyltransferase"/>
    <property type="match status" value="1"/>
</dbReference>
<keyword evidence="13" id="KW-1185">Reference proteome</keyword>
<dbReference type="Gene3D" id="3.30.460.10">
    <property type="entry name" value="Beta Polymerase, domain 2"/>
    <property type="match status" value="1"/>
</dbReference>
<evidence type="ECO:0000256" key="4">
    <source>
        <dbReference type="ARBA" id="ARBA00022741"/>
    </source>
</evidence>
<evidence type="ECO:0000256" key="6">
    <source>
        <dbReference type="ARBA" id="ARBA00022842"/>
    </source>
</evidence>
<evidence type="ECO:0000256" key="10">
    <source>
        <dbReference type="ARBA" id="ARBA00048304"/>
    </source>
</evidence>
<evidence type="ECO:0000256" key="8">
    <source>
        <dbReference type="ARBA" id="ARBA00023118"/>
    </source>
</evidence>
<keyword evidence="3" id="KW-0479">Metal-binding</keyword>
<protein>
    <recommendedName>
        <fullName evidence="9">Cyclic GMP-AMP synthase</fullName>
    </recommendedName>
</protein>
<dbReference type="CDD" id="cd05400">
    <property type="entry name" value="NT_2-5OAS_ClassI-CCAase"/>
    <property type="match status" value="1"/>
</dbReference>
<keyword evidence="5" id="KW-0067">ATP-binding</keyword>
<comment type="catalytic activity">
    <reaction evidence="10">
        <text>GTP + ATP = 3',3'-cGAMP + 2 diphosphate</text>
        <dbReference type="Rhea" id="RHEA:35647"/>
        <dbReference type="ChEBI" id="CHEBI:30616"/>
        <dbReference type="ChEBI" id="CHEBI:33019"/>
        <dbReference type="ChEBI" id="CHEBI:37565"/>
        <dbReference type="ChEBI" id="CHEBI:71501"/>
    </reaction>
    <physiologicalReaction direction="left-to-right" evidence="10">
        <dbReference type="Rhea" id="RHEA:35648"/>
    </physiologicalReaction>
</comment>
<keyword evidence="7" id="KW-0546">Nucleotide metabolism</keyword>
<gene>
    <name evidence="12" type="ORF">SYV04_27890</name>
</gene>
<evidence type="ECO:0000256" key="2">
    <source>
        <dbReference type="ARBA" id="ARBA00022695"/>
    </source>
</evidence>
<dbReference type="Pfam" id="PF21654">
    <property type="entry name" value="DncV-like_NTFase"/>
    <property type="match status" value="1"/>
</dbReference>
<evidence type="ECO:0000256" key="1">
    <source>
        <dbReference type="ARBA" id="ARBA00022679"/>
    </source>
</evidence>
<accession>A0ABU5HAA8</accession>
<dbReference type="InterPro" id="IPR048445">
    <property type="entry name" value="DncV-like_NTFase"/>
</dbReference>
<evidence type="ECO:0000256" key="7">
    <source>
        <dbReference type="ARBA" id="ARBA00023080"/>
    </source>
</evidence>
<keyword evidence="1" id="KW-0808">Transferase</keyword>
<name>A0ABU5HAA8_9BACT</name>
<keyword evidence="6" id="KW-0460">Magnesium</keyword>